<sequence length="155" mass="17414">MSTEATAVKKLIEQQSFGVLSTTSVAVEGFPFGSVTPYSLTESYHPLIFISNLAQHTKNIINDNRVSLIILENLQDGSEDPQKHGRASILGRATPLETTGAENEAKYQRYFQRFPESEGYQNTHGFQLYEITPVRIRFIGGFGKIFWLEPEQLTA</sequence>
<evidence type="ECO:0000313" key="2">
    <source>
        <dbReference type="EMBL" id="ABW25177.1"/>
    </source>
</evidence>
<dbReference type="GO" id="GO:0005737">
    <property type="term" value="C:cytoplasm"/>
    <property type="evidence" value="ECO:0007669"/>
    <property type="project" value="UniProtKB-ARBA"/>
</dbReference>
<dbReference type="EMBL" id="CP000828">
    <property type="protein sequence ID" value="ABW25177.1"/>
    <property type="molecule type" value="Genomic_DNA"/>
</dbReference>
<dbReference type="Gene3D" id="2.30.110.10">
    <property type="entry name" value="Electron Transport, Fmn-binding Protein, Chain A"/>
    <property type="match status" value="1"/>
</dbReference>
<feature type="domain" description="CREG-like beta-barrel" evidence="1">
    <location>
        <begin position="4"/>
        <end position="151"/>
    </location>
</feature>
<name>B0C683_ACAM1</name>
<dbReference type="STRING" id="329726.AM1_0089"/>
<gene>
    <name evidence="2" type="ordered locus">AM1_0089</name>
</gene>
<evidence type="ECO:0000313" key="3">
    <source>
        <dbReference type="Proteomes" id="UP000000268"/>
    </source>
</evidence>
<dbReference type="Pfam" id="PF13883">
    <property type="entry name" value="CREG_beta-barrel"/>
    <property type="match status" value="1"/>
</dbReference>
<reference evidence="2 3" key="1">
    <citation type="journal article" date="2008" name="Proc. Natl. Acad. Sci. U.S.A.">
        <title>Niche adaptation and genome expansion in the chlorophyll d-producing cyanobacterium Acaryochloris marina.</title>
        <authorList>
            <person name="Swingley W.D."/>
            <person name="Chen M."/>
            <person name="Cheung P.C."/>
            <person name="Conrad A.L."/>
            <person name="Dejesa L.C."/>
            <person name="Hao J."/>
            <person name="Honchak B.M."/>
            <person name="Karbach L.E."/>
            <person name="Kurdoglu A."/>
            <person name="Lahiri S."/>
            <person name="Mastrian S.D."/>
            <person name="Miyashita H."/>
            <person name="Page L."/>
            <person name="Ramakrishna P."/>
            <person name="Satoh S."/>
            <person name="Sattley W.M."/>
            <person name="Shimada Y."/>
            <person name="Taylor H.L."/>
            <person name="Tomo T."/>
            <person name="Tsuchiya T."/>
            <person name="Wang Z.T."/>
            <person name="Raymond J."/>
            <person name="Mimuro M."/>
            <person name="Blankenship R.E."/>
            <person name="Touchman J.W."/>
        </authorList>
    </citation>
    <scope>NUCLEOTIDE SEQUENCE [LARGE SCALE GENOMIC DNA]</scope>
    <source>
        <strain evidence="3">MBIC 11017</strain>
    </source>
</reference>
<accession>B0C683</accession>
<evidence type="ECO:0000259" key="1">
    <source>
        <dbReference type="Pfam" id="PF13883"/>
    </source>
</evidence>
<dbReference type="HOGENOM" id="CLU_093808_2_0_3"/>
<keyword evidence="3" id="KW-1185">Reference proteome</keyword>
<dbReference type="OrthoDB" id="5345368at2"/>
<protein>
    <submittedName>
        <fullName evidence="2">Pyridoxamine 5'-phosphate oxidase family protein, N-terminus</fullName>
    </submittedName>
</protein>
<dbReference type="PANTHER" id="PTHR13343">
    <property type="entry name" value="CREG1 PROTEIN"/>
    <property type="match status" value="1"/>
</dbReference>
<dbReference type="SUPFAM" id="SSF50475">
    <property type="entry name" value="FMN-binding split barrel"/>
    <property type="match status" value="1"/>
</dbReference>
<dbReference type="eggNOG" id="COG0748">
    <property type="taxonomic scope" value="Bacteria"/>
</dbReference>
<dbReference type="InterPro" id="IPR012349">
    <property type="entry name" value="Split_barrel_FMN-bd"/>
</dbReference>
<dbReference type="KEGG" id="amr:AM1_0089"/>
<dbReference type="InterPro" id="IPR055343">
    <property type="entry name" value="CREG_beta-barrel"/>
</dbReference>
<dbReference type="PANTHER" id="PTHR13343:SF17">
    <property type="entry name" value="CELLULAR REPRESSOR OF E1A-STIMULATED GENES, ISOFORM A"/>
    <property type="match status" value="1"/>
</dbReference>
<dbReference type="RefSeq" id="WP_012160797.1">
    <property type="nucleotide sequence ID" value="NC_009925.1"/>
</dbReference>
<dbReference type="InterPro" id="IPR014419">
    <property type="entry name" value="HutZ"/>
</dbReference>
<dbReference type="AlphaFoldDB" id="B0C683"/>
<organism evidence="2 3">
    <name type="scientific">Acaryochloris marina (strain MBIC 11017)</name>
    <dbReference type="NCBI Taxonomy" id="329726"/>
    <lineage>
        <taxon>Bacteria</taxon>
        <taxon>Bacillati</taxon>
        <taxon>Cyanobacteriota</taxon>
        <taxon>Cyanophyceae</taxon>
        <taxon>Acaryochloridales</taxon>
        <taxon>Acaryochloridaceae</taxon>
        <taxon>Acaryochloris</taxon>
    </lineage>
</organism>
<dbReference type="PIRSF" id="PIRSF004633">
    <property type="entry name" value="UCP_PLP_oxd"/>
    <property type="match status" value="1"/>
</dbReference>
<proteinExistence type="predicted"/>
<dbReference type="Proteomes" id="UP000000268">
    <property type="component" value="Chromosome"/>
</dbReference>